<keyword evidence="4" id="KW-1185">Reference proteome</keyword>
<sequence>MSGSKPQVMRLLLPIVATWLTLPPAALPCEYQSIDQRHTMCAFRARECPGKNMLRTGGLTCQDKEIILDTHNMLRQKVSLGQVRNQPAALNMRALMWDEELATVAQRWADQCMPGHDRARNVERFPVGQNVAATWTYEVDEGDTPDFPTQIEAWFNEVNQHGFAKGSVDPFRFSKATGHYTQMVWAETYLVGCGYAYYKDPSLGYTKIYVCNYGPGGNVIGGSMYKLGFPGQQYCVNDGLHPSQAYQGLCDRDAVSQPGPCGNTFMHTPSPPVSNSISSGHSMMPPPPPPTRHHNMAMPPPQPMMLSHEYVDHEDRDVMRSGNFLSKGIHEPIMGLMKIFNPWKLMDHITG</sequence>
<evidence type="ECO:0000259" key="2">
    <source>
        <dbReference type="SMART" id="SM00198"/>
    </source>
</evidence>
<dbReference type="Gene3D" id="3.40.33.10">
    <property type="entry name" value="CAP"/>
    <property type="match status" value="1"/>
</dbReference>
<dbReference type="PANTHER" id="PTHR10334">
    <property type="entry name" value="CYSTEINE-RICH SECRETORY PROTEIN-RELATED"/>
    <property type="match status" value="1"/>
</dbReference>
<dbReference type="Pfam" id="PF00188">
    <property type="entry name" value="CAP"/>
    <property type="match status" value="1"/>
</dbReference>
<dbReference type="InterPro" id="IPR014044">
    <property type="entry name" value="CAP_dom"/>
</dbReference>
<organism evidence="3 4">
    <name type="scientific">Scylla paramamosain</name>
    <name type="common">Mud crab</name>
    <dbReference type="NCBI Taxonomy" id="85552"/>
    <lineage>
        <taxon>Eukaryota</taxon>
        <taxon>Metazoa</taxon>
        <taxon>Ecdysozoa</taxon>
        <taxon>Arthropoda</taxon>
        <taxon>Crustacea</taxon>
        <taxon>Multicrustacea</taxon>
        <taxon>Malacostraca</taxon>
        <taxon>Eumalacostraca</taxon>
        <taxon>Eucarida</taxon>
        <taxon>Decapoda</taxon>
        <taxon>Pleocyemata</taxon>
        <taxon>Brachyura</taxon>
        <taxon>Eubrachyura</taxon>
        <taxon>Portunoidea</taxon>
        <taxon>Portunidae</taxon>
        <taxon>Portuninae</taxon>
        <taxon>Scylla</taxon>
    </lineage>
</organism>
<dbReference type="PROSITE" id="PS01009">
    <property type="entry name" value="CRISP_1"/>
    <property type="match status" value="1"/>
</dbReference>
<dbReference type="InterPro" id="IPR001283">
    <property type="entry name" value="CRISP-related"/>
</dbReference>
<dbReference type="InterPro" id="IPR002413">
    <property type="entry name" value="V5_allergen-like"/>
</dbReference>
<evidence type="ECO:0000313" key="4">
    <source>
        <dbReference type="Proteomes" id="UP001487740"/>
    </source>
</evidence>
<dbReference type="SMART" id="SM00198">
    <property type="entry name" value="SCP"/>
    <property type="match status" value="1"/>
</dbReference>
<gene>
    <name evidence="3" type="ORF">O3P69_005123</name>
</gene>
<feature type="chain" id="PRO_5044717108" description="SCP domain-containing protein" evidence="1">
    <location>
        <begin position="29"/>
        <end position="351"/>
    </location>
</feature>
<dbReference type="GO" id="GO:0005576">
    <property type="term" value="C:extracellular region"/>
    <property type="evidence" value="ECO:0007669"/>
    <property type="project" value="InterPro"/>
</dbReference>
<dbReference type="PROSITE" id="PS01010">
    <property type="entry name" value="CRISP_2"/>
    <property type="match status" value="1"/>
</dbReference>
<dbReference type="InterPro" id="IPR035940">
    <property type="entry name" value="CAP_sf"/>
</dbReference>
<dbReference type="EMBL" id="JARAKH010000015">
    <property type="protein sequence ID" value="KAK8396912.1"/>
    <property type="molecule type" value="Genomic_DNA"/>
</dbReference>
<dbReference type="EMBL" id="JARAKH010000015">
    <property type="protein sequence ID" value="KAK8396913.1"/>
    <property type="molecule type" value="Genomic_DNA"/>
</dbReference>
<name>A0AAW0U9Z6_SCYPA</name>
<evidence type="ECO:0000256" key="1">
    <source>
        <dbReference type="SAM" id="SignalP"/>
    </source>
</evidence>
<dbReference type="Proteomes" id="UP001487740">
    <property type="component" value="Unassembled WGS sequence"/>
</dbReference>
<dbReference type="AlphaFoldDB" id="A0AAW0U9Z6"/>
<reference evidence="3 4" key="1">
    <citation type="submission" date="2023-03" db="EMBL/GenBank/DDBJ databases">
        <title>High-quality genome of Scylla paramamosain provides insights in environmental adaptation.</title>
        <authorList>
            <person name="Zhang L."/>
        </authorList>
    </citation>
    <scope>NUCLEOTIDE SEQUENCE [LARGE SCALE GENOMIC DNA]</scope>
    <source>
        <strain evidence="3">LZ_2023a</strain>
        <tissue evidence="3">Muscle</tissue>
    </source>
</reference>
<evidence type="ECO:0000313" key="3">
    <source>
        <dbReference type="EMBL" id="KAK8396912.1"/>
    </source>
</evidence>
<feature type="signal peptide" evidence="1">
    <location>
        <begin position="1"/>
        <end position="28"/>
    </location>
</feature>
<keyword evidence="1" id="KW-0732">Signal</keyword>
<comment type="caution">
    <text evidence="3">The sequence shown here is derived from an EMBL/GenBank/DDBJ whole genome shotgun (WGS) entry which is preliminary data.</text>
</comment>
<protein>
    <recommendedName>
        <fullName evidence="2">SCP domain-containing protein</fullName>
    </recommendedName>
</protein>
<proteinExistence type="predicted"/>
<dbReference type="PRINTS" id="PR00837">
    <property type="entry name" value="V5TPXLIKE"/>
</dbReference>
<feature type="domain" description="SCP" evidence="2">
    <location>
        <begin position="62"/>
        <end position="221"/>
    </location>
</feature>
<dbReference type="InterPro" id="IPR018244">
    <property type="entry name" value="Allrgn_V5/Tpx1_CS"/>
</dbReference>
<dbReference type="CDD" id="cd05380">
    <property type="entry name" value="CAP_euk"/>
    <property type="match status" value="1"/>
</dbReference>
<dbReference type="SUPFAM" id="SSF55797">
    <property type="entry name" value="PR-1-like"/>
    <property type="match status" value="1"/>
</dbReference>
<dbReference type="PRINTS" id="PR00838">
    <property type="entry name" value="V5ALLERGEN"/>
</dbReference>
<accession>A0AAW0U9Z6</accession>